<feature type="domain" description="NADPH-dependent FMN reductase-like" evidence="1">
    <location>
        <begin position="15"/>
        <end position="158"/>
    </location>
</feature>
<name>A0A840FIU5_9BURK</name>
<dbReference type="Gene3D" id="3.40.50.360">
    <property type="match status" value="1"/>
</dbReference>
<evidence type="ECO:0000313" key="2">
    <source>
        <dbReference type="EMBL" id="MBB4220404.1"/>
    </source>
</evidence>
<sequence length="199" mass="20714">MMTASRLDVVPSAVRLLGISGSLRRGSYSTMLLRHLAARLPAEVTLQVVTLEEVPLYDADLDGANPPAGVAALKAAIAEADGLVLCSPEYNYGMPGVLKNAIDWASRPAFASPLKGKPSLVVTSSPGALGGVRAQAQVRDALAATLARPLSRPHVAIPVIGSRFRDGELVDATALEMLDGAVADLLQEVRLIRAATEAA</sequence>
<dbReference type="PANTHER" id="PTHR30543">
    <property type="entry name" value="CHROMATE REDUCTASE"/>
    <property type="match status" value="1"/>
</dbReference>
<dbReference type="AlphaFoldDB" id="A0A840FIU5"/>
<reference evidence="2 3" key="1">
    <citation type="submission" date="2020-08" db="EMBL/GenBank/DDBJ databases">
        <title>Genomic Encyclopedia of Type Strains, Phase IV (KMG-V): Genome sequencing to study the core and pangenomes of soil and plant-associated prokaryotes.</title>
        <authorList>
            <person name="Whitman W."/>
        </authorList>
    </citation>
    <scope>NUCLEOTIDE SEQUENCE [LARGE SCALE GENOMIC DNA]</scope>
    <source>
        <strain evidence="2 3">34/80</strain>
    </source>
</reference>
<evidence type="ECO:0000259" key="1">
    <source>
        <dbReference type="Pfam" id="PF03358"/>
    </source>
</evidence>
<dbReference type="PANTHER" id="PTHR30543:SF21">
    <property type="entry name" value="NAD(P)H-DEPENDENT FMN REDUCTASE LOT6"/>
    <property type="match status" value="1"/>
</dbReference>
<protein>
    <submittedName>
        <fullName evidence="2">Chromate reductase</fullName>
    </submittedName>
</protein>
<dbReference type="InterPro" id="IPR029039">
    <property type="entry name" value="Flavoprotein-like_sf"/>
</dbReference>
<dbReference type="RefSeq" id="WP_260319197.1">
    <property type="nucleotide sequence ID" value="NZ_JACIFZ010000001.1"/>
</dbReference>
<dbReference type="EMBL" id="JACIFZ010000001">
    <property type="protein sequence ID" value="MBB4220404.1"/>
    <property type="molecule type" value="Genomic_DNA"/>
</dbReference>
<gene>
    <name evidence="2" type="ORF">GGD71_001151</name>
</gene>
<dbReference type="SUPFAM" id="SSF52218">
    <property type="entry name" value="Flavoproteins"/>
    <property type="match status" value="1"/>
</dbReference>
<evidence type="ECO:0000313" key="3">
    <source>
        <dbReference type="Proteomes" id="UP000524450"/>
    </source>
</evidence>
<organism evidence="2 3">
    <name type="scientific">Variovorax guangxiensis</name>
    <dbReference type="NCBI Taxonomy" id="1775474"/>
    <lineage>
        <taxon>Bacteria</taxon>
        <taxon>Pseudomonadati</taxon>
        <taxon>Pseudomonadota</taxon>
        <taxon>Betaproteobacteria</taxon>
        <taxon>Burkholderiales</taxon>
        <taxon>Comamonadaceae</taxon>
        <taxon>Variovorax</taxon>
    </lineage>
</organism>
<dbReference type="Proteomes" id="UP000524450">
    <property type="component" value="Unassembled WGS sequence"/>
</dbReference>
<dbReference type="InterPro" id="IPR050712">
    <property type="entry name" value="NAD(P)H-dep_reductase"/>
</dbReference>
<comment type="caution">
    <text evidence="2">The sequence shown here is derived from an EMBL/GenBank/DDBJ whole genome shotgun (WGS) entry which is preliminary data.</text>
</comment>
<accession>A0A840FIU5</accession>
<dbReference type="GO" id="GO:0005829">
    <property type="term" value="C:cytosol"/>
    <property type="evidence" value="ECO:0007669"/>
    <property type="project" value="TreeGrafter"/>
</dbReference>
<dbReference type="GO" id="GO:0010181">
    <property type="term" value="F:FMN binding"/>
    <property type="evidence" value="ECO:0007669"/>
    <property type="project" value="TreeGrafter"/>
</dbReference>
<proteinExistence type="predicted"/>
<dbReference type="Pfam" id="PF03358">
    <property type="entry name" value="FMN_red"/>
    <property type="match status" value="1"/>
</dbReference>
<dbReference type="InterPro" id="IPR005025">
    <property type="entry name" value="FMN_Rdtase-like_dom"/>
</dbReference>
<dbReference type="GO" id="GO:0016491">
    <property type="term" value="F:oxidoreductase activity"/>
    <property type="evidence" value="ECO:0007669"/>
    <property type="project" value="InterPro"/>
</dbReference>